<dbReference type="InterPro" id="IPR004963">
    <property type="entry name" value="PAE/NOTUM"/>
</dbReference>
<evidence type="ECO:0000256" key="1">
    <source>
        <dbReference type="ARBA" id="ARBA00010213"/>
    </source>
</evidence>
<feature type="signal peptide" evidence="2">
    <location>
        <begin position="1"/>
        <end position="23"/>
    </location>
</feature>
<accession>A0A6F9DND1</accession>
<dbReference type="Pfam" id="PF03283">
    <property type="entry name" value="PAE"/>
    <property type="match status" value="1"/>
</dbReference>
<evidence type="ECO:0000256" key="2">
    <source>
        <dbReference type="SAM" id="SignalP"/>
    </source>
</evidence>
<name>A0A6F9DND1_9ASCI</name>
<evidence type="ECO:0000313" key="3">
    <source>
        <dbReference type="EMBL" id="CAB3264415.1"/>
    </source>
</evidence>
<keyword evidence="2" id="KW-0732">Signal</keyword>
<dbReference type="AlphaFoldDB" id="A0A6F9DND1"/>
<protein>
    <submittedName>
        <fullName evidence="3">Palmitoleoyl-protein carboxylesterase NOTUM</fullName>
    </submittedName>
</protein>
<dbReference type="PANTHER" id="PTHR21562">
    <property type="entry name" value="NOTUM-RELATED"/>
    <property type="match status" value="1"/>
</dbReference>
<dbReference type="EMBL" id="LR788553">
    <property type="protein sequence ID" value="CAB3264415.1"/>
    <property type="molecule type" value="mRNA"/>
</dbReference>
<sequence length="523" mass="59382">MNNSLKFVKLLLGFLFLTLTANSLPTGNHDKRSPEISGPQVVRVPLSLVTNPREQLECLPSQMTLYKFSKRRRAKCNDHSPAGYYLRRRPESKQWVIYLPGGWYCADATSCENRGFQDPQLVSSYTWDQCKERSGIMSDSKDYNPYLFDANMVYVPYCSSDMWTGRAPRHNFGNASYAFMGSVILEDVFRHLITHRGMKDASGIILAGSSAGGTGVFMNIDRIQSLITDLGVKVRIRGIADSAWYLLRPEMEQQVQCKGVNCPQVANLGKGVTVWQANIPARCHQSYTTVTSSHAQATPLDESWKCFFGYVIYPYVTAPVFVAQWMFDSFQIQADDADFLGRSRESRFYLGYIRNLSIKIRTQLEQVDGVFSPSCIDHAVLERREWTSILVSDINLSSAFNCWEKSLQEAESHNKTSSNDIMSFNEQAQSETGSFEVIEQAASNSTWTSYWYHDDYIETEGSTTCIYRAIDTSCIPQWNRSCQRLFLHSNEDIFDFLGVDIDSLVGRNGFESRSEFYKAYCGG</sequence>
<organism evidence="3">
    <name type="scientific">Phallusia mammillata</name>
    <dbReference type="NCBI Taxonomy" id="59560"/>
    <lineage>
        <taxon>Eukaryota</taxon>
        <taxon>Metazoa</taxon>
        <taxon>Chordata</taxon>
        <taxon>Tunicata</taxon>
        <taxon>Ascidiacea</taxon>
        <taxon>Phlebobranchia</taxon>
        <taxon>Ascidiidae</taxon>
        <taxon>Phallusia</taxon>
    </lineage>
</organism>
<reference evidence="3" key="1">
    <citation type="submission" date="2020-04" db="EMBL/GenBank/DDBJ databases">
        <authorList>
            <person name="Neveu A P."/>
        </authorList>
    </citation>
    <scope>NUCLEOTIDE SEQUENCE</scope>
    <source>
        <tissue evidence="3">Whole embryo</tissue>
    </source>
</reference>
<dbReference type="PANTHER" id="PTHR21562:SF122">
    <property type="entry name" value="PALMITOLEOYL-PROTEIN CARBOXYLESTERASE NOTUM"/>
    <property type="match status" value="1"/>
</dbReference>
<comment type="similarity">
    <text evidence="1">Belongs to the pectinacetylesterase family. Notum subfamily.</text>
</comment>
<proteinExistence type="evidence at transcript level"/>
<dbReference type="GO" id="GO:0016787">
    <property type="term" value="F:hydrolase activity"/>
    <property type="evidence" value="ECO:0007669"/>
    <property type="project" value="InterPro"/>
</dbReference>
<feature type="chain" id="PRO_5026016895" evidence="2">
    <location>
        <begin position="24"/>
        <end position="523"/>
    </location>
</feature>
<gene>
    <name evidence="3" type="primary">Notum</name>
</gene>